<dbReference type="Pfam" id="PF00005">
    <property type="entry name" value="ABC_tran"/>
    <property type="match status" value="1"/>
</dbReference>
<sequence>MEPILTISNLEKTIEEFHLGPIDISFEKGTITALVGNNGSGKSTLLKSIMNLVQLDRGLIKLDHISINGEDESWKKLIAYQPQTVVGWDPFTGTTLKKLIAPLYPHWDEGLFHKMVKLFDIPLDKKFGKLSQGVQQKLNLALTIPRNAPLLILDEPTSFMDIPSKKILMDLLVDWMEEENRTLIIASHQVEDIRKLADFLFVLHNGKMIGNFEKEELMEKYARYWFGDSLPAITIPGEVVREDGYIISCKPRDTETYLKENKIEWRHRSSLELEDIITILLTPKQQNTEGELTLK</sequence>
<accession>A0ABW4HVP3</accession>
<dbReference type="PANTHER" id="PTHR42939:SF3">
    <property type="entry name" value="ABC TRANSPORTER ATP-BINDING COMPONENT"/>
    <property type="match status" value="1"/>
</dbReference>
<dbReference type="InterPro" id="IPR027417">
    <property type="entry name" value="P-loop_NTPase"/>
</dbReference>
<dbReference type="Proteomes" id="UP001597221">
    <property type="component" value="Unassembled WGS sequence"/>
</dbReference>
<evidence type="ECO:0000313" key="6">
    <source>
        <dbReference type="Proteomes" id="UP001597221"/>
    </source>
</evidence>
<dbReference type="Gene3D" id="3.40.50.300">
    <property type="entry name" value="P-loop containing nucleotide triphosphate hydrolases"/>
    <property type="match status" value="1"/>
</dbReference>
<evidence type="ECO:0000256" key="1">
    <source>
        <dbReference type="ARBA" id="ARBA00022448"/>
    </source>
</evidence>
<dbReference type="RefSeq" id="WP_379599168.1">
    <property type="nucleotide sequence ID" value="NZ_JBHUDE010000162.1"/>
</dbReference>
<evidence type="ECO:0000256" key="2">
    <source>
        <dbReference type="ARBA" id="ARBA00022741"/>
    </source>
</evidence>
<name>A0ABW4HVP3_9BACI</name>
<evidence type="ECO:0000256" key="3">
    <source>
        <dbReference type="ARBA" id="ARBA00022840"/>
    </source>
</evidence>
<dbReference type="SMART" id="SM00382">
    <property type="entry name" value="AAA"/>
    <property type="match status" value="1"/>
</dbReference>
<protein>
    <submittedName>
        <fullName evidence="5">ATP-binding cassette domain-containing protein</fullName>
    </submittedName>
</protein>
<keyword evidence="3 5" id="KW-0067">ATP-binding</keyword>
<dbReference type="GO" id="GO:0005524">
    <property type="term" value="F:ATP binding"/>
    <property type="evidence" value="ECO:0007669"/>
    <property type="project" value="UniProtKB-KW"/>
</dbReference>
<gene>
    <name evidence="5" type="ORF">ACFSBH_19105</name>
</gene>
<dbReference type="InterPro" id="IPR003593">
    <property type="entry name" value="AAA+_ATPase"/>
</dbReference>
<dbReference type="SUPFAM" id="SSF52540">
    <property type="entry name" value="P-loop containing nucleoside triphosphate hydrolases"/>
    <property type="match status" value="1"/>
</dbReference>
<reference evidence="6" key="1">
    <citation type="journal article" date="2019" name="Int. J. Syst. Evol. Microbiol.">
        <title>The Global Catalogue of Microorganisms (GCM) 10K type strain sequencing project: providing services to taxonomists for standard genome sequencing and annotation.</title>
        <authorList>
            <consortium name="The Broad Institute Genomics Platform"/>
            <consortium name="The Broad Institute Genome Sequencing Center for Infectious Disease"/>
            <person name="Wu L."/>
            <person name="Ma J."/>
        </authorList>
    </citation>
    <scope>NUCLEOTIDE SEQUENCE [LARGE SCALE GENOMIC DNA]</scope>
    <source>
        <strain evidence="6">CGMCC 1.12376</strain>
    </source>
</reference>
<keyword evidence="6" id="KW-1185">Reference proteome</keyword>
<dbReference type="PROSITE" id="PS50893">
    <property type="entry name" value="ABC_TRANSPORTER_2"/>
    <property type="match status" value="1"/>
</dbReference>
<keyword evidence="2" id="KW-0547">Nucleotide-binding</keyword>
<feature type="domain" description="ABC transporter" evidence="4">
    <location>
        <begin position="4"/>
        <end position="230"/>
    </location>
</feature>
<dbReference type="PANTHER" id="PTHR42939">
    <property type="entry name" value="ABC TRANSPORTER ATP-BINDING PROTEIN ALBC-RELATED"/>
    <property type="match status" value="1"/>
</dbReference>
<organism evidence="5 6">
    <name type="scientific">Oceanobacillus luteolus</name>
    <dbReference type="NCBI Taxonomy" id="1274358"/>
    <lineage>
        <taxon>Bacteria</taxon>
        <taxon>Bacillati</taxon>
        <taxon>Bacillota</taxon>
        <taxon>Bacilli</taxon>
        <taxon>Bacillales</taxon>
        <taxon>Bacillaceae</taxon>
        <taxon>Oceanobacillus</taxon>
    </lineage>
</organism>
<dbReference type="EMBL" id="JBHUDE010000162">
    <property type="protein sequence ID" value="MFD1609729.1"/>
    <property type="molecule type" value="Genomic_DNA"/>
</dbReference>
<dbReference type="InterPro" id="IPR003439">
    <property type="entry name" value="ABC_transporter-like_ATP-bd"/>
</dbReference>
<keyword evidence="1" id="KW-0813">Transport</keyword>
<evidence type="ECO:0000259" key="4">
    <source>
        <dbReference type="PROSITE" id="PS50893"/>
    </source>
</evidence>
<comment type="caution">
    <text evidence="5">The sequence shown here is derived from an EMBL/GenBank/DDBJ whole genome shotgun (WGS) entry which is preliminary data.</text>
</comment>
<evidence type="ECO:0000313" key="5">
    <source>
        <dbReference type="EMBL" id="MFD1609729.1"/>
    </source>
</evidence>
<dbReference type="InterPro" id="IPR051782">
    <property type="entry name" value="ABC_Transporter_VariousFunc"/>
</dbReference>
<proteinExistence type="predicted"/>